<reference evidence="3 4" key="2">
    <citation type="submission" date="2018-11" db="EMBL/GenBank/DDBJ databases">
        <authorList>
            <consortium name="Pathogen Informatics"/>
        </authorList>
    </citation>
    <scope>NUCLEOTIDE SEQUENCE [LARGE SCALE GENOMIC DNA]</scope>
    <source>
        <strain evidence="3 4">MHpl1</strain>
    </source>
</reference>
<feature type="domain" description="RRM" evidence="2">
    <location>
        <begin position="32"/>
        <end position="109"/>
    </location>
</feature>
<accession>A0A0N4W389</accession>
<dbReference type="EMBL" id="UZAF01016190">
    <property type="protein sequence ID" value="VDO22811.1"/>
    <property type="molecule type" value="Genomic_DNA"/>
</dbReference>
<evidence type="ECO:0000256" key="1">
    <source>
        <dbReference type="PROSITE-ProRule" id="PRU00176"/>
    </source>
</evidence>
<evidence type="ECO:0000259" key="2">
    <source>
        <dbReference type="PROSITE" id="PS50102"/>
    </source>
</evidence>
<dbReference type="WBParaSite" id="HPLM_0000426301-mRNA-1">
    <property type="protein sequence ID" value="HPLM_0000426301-mRNA-1"/>
    <property type="gene ID" value="HPLM_0000426301"/>
</dbReference>
<proteinExistence type="predicted"/>
<dbReference type="GO" id="GO:0003723">
    <property type="term" value="F:RNA binding"/>
    <property type="evidence" value="ECO:0007669"/>
    <property type="project" value="UniProtKB-UniRule"/>
</dbReference>
<dbReference type="AlphaFoldDB" id="A0A0N4W389"/>
<dbReference type="STRING" id="6290.A0A0N4W389"/>
<evidence type="ECO:0000313" key="4">
    <source>
        <dbReference type="Proteomes" id="UP000268014"/>
    </source>
</evidence>
<dbReference type="InterPro" id="IPR012677">
    <property type="entry name" value="Nucleotide-bd_a/b_plait_sf"/>
</dbReference>
<organism evidence="5">
    <name type="scientific">Haemonchus placei</name>
    <name type="common">Barber's pole worm</name>
    <dbReference type="NCBI Taxonomy" id="6290"/>
    <lineage>
        <taxon>Eukaryota</taxon>
        <taxon>Metazoa</taxon>
        <taxon>Ecdysozoa</taxon>
        <taxon>Nematoda</taxon>
        <taxon>Chromadorea</taxon>
        <taxon>Rhabditida</taxon>
        <taxon>Rhabditina</taxon>
        <taxon>Rhabditomorpha</taxon>
        <taxon>Strongyloidea</taxon>
        <taxon>Trichostrongylidae</taxon>
        <taxon>Haemonchus</taxon>
    </lineage>
</organism>
<name>A0A0N4W389_HAEPC</name>
<dbReference type="SMART" id="SM00360">
    <property type="entry name" value="RRM"/>
    <property type="match status" value="1"/>
</dbReference>
<sequence>MSYGGAYANRGGYDYHQRRDRINEEEVPESKHTIFIRGLPGDMSTDEIREYFEDRIGPVSFDFVKTSADQQRLFVAVRFETRDDAKEAMSKYSDGDLMGHRCELTWFKDIRRYAQYQSMNQNSTKEDTQIVMTTGADQGREAALPVTVVRQV</sequence>
<dbReference type="PROSITE" id="PS50102">
    <property type="entry name" value="RRM"/>
    <property type="match status" value="1"/>
</dbReference>
<dbReference type="InterPro" id="IPR000504">
    <property type="entry name" value="RRM_dom"/>
</dbReference>
<dbReference type="InterPro" id="IPR035979">
    <property type="entry name" value="RBD_domain_sf"/>
</dbReference>
<dbReference type="Gene3D" id="3.30.70.330">
    <property type="match status" value="1"/>
</dbReference>
<protein>
    <submittedName>
        <fullName evidence="5">RRM domain-containing protein</fullName>
    </submittedName>
</protein>
<gene>
    <name evidence="3" type="ORF">HPLM_LOCUS4255</name>
</gene>
<keyword evidence="1" id="KW-0694">RNA-binding</keyword>
<reference evidence="5" key="1">
    <citation type="submission" date="2017-02" db="UniProtKB">
        <authorList>
            <consortium name="WormBaseParasite"/>
        </authorList>
    </citation>
    <scope>IDENTIFICATION</scope>
</reference>
<keyword evidence="4" id="KW-1185">Reference proteome</keyword>
<dbReference type="SUPFAM" id="SSF54928">
    <property type="entry name" value="RNA-binding domain, RBD"/>
    <property type="match status" value="1"/>
</dbReference>
<dbReference type="CDD" id="cd00590">
    <property type="entry name" value="RRM_SF"/>
    <property type="match status" value="1"/>
</dbReference>
<evidence type="ECO:0000313" key="5">
    <source>
        <dbReference type="WBParaSite" id="HPLM_0000426301-mRNA-1"/>
    </source>
</evidence>
<dbReference type="Pfam" id="PF00076">
    <property type="entry name" value="RRM_1"/>
    <property type="match status" value="1"/>
</dbReference>
<dbReference type="OrthoDB" id="8933311at2759"/>
<dbReference type="Proteomes" id="UP000268014">
    <property type="component" value="Unassembled WGS sequence"/>
</dbReference>
<evidence type="ECO:0000313" key="3">
    <source>
        <dbReference type="EMBL" id="VDO22811.1"/>
    </source>
</evidence>